<dbReference type="OrthoDB" id="8755at2157"/>
<dbReference type="EC" id="4.2.1.51" evidence="2"/>
<dbReference type="InterPro" id="IPR002912">
    <property type="entry name" value="ACT_dom"/>
</dbReference>
<evidence type="ECO:0000259" key="9">
    <source>
        <dbReference type="PROSITE" id="PS51671"/>
    </source>
</evidence>
<evidence type="ECO:0000256" key="2">
    <source>
        <dbReference type="ARBA" id="ARBA00013147"/>
    </source>
</evidence>
<gene>
    <name evidence="10" type="ORF">AMET1_1496</name>
</gene>
<dbReference type="GO" id="GO:0004664">
    <property type="term" value="F:prephenate dehydratase activity"/>
    <property type="evidence" value="ECO:0007669"/>
    <property type="project" value="UniProtKB-EC"/>
</dbReference>
<dbReference type="Proteomes" id="UP000195137">
    <property type="component" value="Unassembled WGS sequence"/>
</dbReference>
<comment type="catalytic activity">
    <reaction evidence="7">
        <text>prephenate + H(+) = 3-phenylpyruvate + CO2 + H2O</text>
        <dbReference type="Rhea" id="RHEA:21648"/>
        <dbReference type="ChEBI" id="CHEBI:15377"/>
        <dbReference type="ChEBI" id="CHEBI:15378"/>
        <dbReference type="ChEBI" id="CHEBI:16526"/>
        <dbReference type="ChEBI" id="CHEBI:18005"/>
        <dbReference type="ChEBI" id="CHEBI:29934"/>
        <dbReference type="EC" id="4.2.1.51"/>
    </reaction>
</comment>
<dbReference type="EMBL" id="MRZU01000004">
    <property type="protein sequence ID" value="OUJ18577.1"/>
    <property type="molecule type" value="Genomic_DNA"/>
</dbReference>
<dbReference type="PANTHER" id="PTHR21022:SF19">
    <property type="entry name" value="PREPHENATE DEHYDRATASE-RELATED"/>
    <property type="match status" value="1"/>
</dbReference>
<evidence type="ECO:0000256" key="3">
    <source>
        <dbReference type="ARBA" id="ARBA00022605"/>
    </source>
</evidence>
<dbReference type="PROSITE" id="PS00858">
    <property type="entry name" value="PREPHENATE_DEHYDR_2"/>
    <property type="match status" value="1"/>
</dbReference>
<evidence type="ECO:0000259" key="8">
    <source>
        <dbReference type="PROSITE" id="PS51171"/>
    </source>
</evidence>
<evidence type="ECO:0000313" key="11">
    <source>
        <dbReference type="Proteomes" id="UP000195137"/>
    </source>
</evidence>
<evidence type="ECO:0000313" key="10">
    <source>
        <dbReference type="EMBL" id="OUJ18577.1"/>
    </source>
</evidence>
<comment type="caution">
    <text evidence="10">The sequence shown here is derived from an EMBL/GenBank/DDBJ whole genome shotgun (WGS) entry which is preliminary data.</text>
</comment>
<protein>
    <recommendedName>
        <fullName evidence="2">prephenate dehydratase</fullName>
        <ecNumber evidence="2">4.2.1.51</ecNumber>
    </recommendedName>
</protein>
<sequence length="270" mass="30433">MRILTLGPPGTYSEKATKKWTNKNIKNPEIKLKSSPEEVINQINPKTIGILPIENSIQGTVLQTIDLLNQKNVKIMGETIIEINHCLIGHNTENTEIIVSHPQALAQCRNYITNKFSNAETRTTGSTAHAAKLTTEFTNMAAIAPAETAKKYNLNILEKNIQDVKQNKTRFIILATKDAEPTGNDKTTLIFSVKQKPGTLYKSLKPFAKRQINLTKLESRPSRKKLGDYYFIIDIEGHRKKPKIKKAIKELKKQTEQTKILGSYPKAKNQ</sequence>
<keyword evidence="4" id="KW-0057">Aromatic amino acid biosynthesis</keyword>
<dbReference type="CDD" id="cd13532">
    <property type="entry name" value="PBP2_PDT_like"/>
    <property type="match status" value="1"/>
</dbReference>
<organism evidence="10 11">
    <name type="scientific">Methanonatronarchaeum thermophilum</name>
    <dbReference type="NCBI Taxonomy" id="1927129"/>
    <lineage>
        <taxon>Archaea</taxon>
        <taxon>Methanobacteriati</taxon>
        <taxon>Methanobacteriota</taxon>
        <taxon>Methanonatronarchaeia</taxon>
        <taxon>Methanonatronarchaeales</taxon>
        <taxon>Methanonatronarchaeaceae</taxon>
        <taxon>Methanonatronarchaeum</taxon>
    </lineage>
</organism>
<dbReference type="Pfam" id="PF00800">
    <property type="entry name" value="PDT"/>
    <property type="match status" value="1"/>
</dbReference>
<dbReference type="GO" id="GO:0005737">
    <property type="term" value="C:cytoplasm"/>
    <property type="evidence" value="ECO:0007669"/>
    <property type="project" value="TreeGrafter"/>
</dbReference>
<dbReference type="GO" id="GO:0009094">
    <property type="term" value="P:L-phenylalanine biosynthetic process"/>
    <property type="evidence" value="ECO:0007669"/>
    <property type="project" value="UniProtKB-KW"/>
</dbReference>
<dbReference type="PROSITE" id="PS51171">
    <property type="entry name" value="PREPHENATE_DEHYDR_3"/>
    <property type="match status" value="1"/>
</dbReference>
<dbReference type="InterPro" id="IPR018528">
    <property type="entry name" value="Preph_deHydtase_CS"/>
</dbReference>
<evidence type="ECO:0000256" key="5">
    <source>
        <dbReference type="ARBA" id="ARBA00023222"/>
    </source>
</evidence>
<keyword evidence="11" id="KW-1185">Reference proteome</keyword>
<dbReference type="RefSeq" id="WP_086637839.1">
    <property type="nucleotide sequence ID" value="NZ_MRZU01000004.1"/>
</dbReference>
<accession>A0A1Y3GBE4</accession>
<dbReference type="PROSITE" id="PS00857">
    <property type="entry name" value="PREPHENATE_DEHYDR_1"/>
    <property type="match status" value="1"/>
</dbReference>
<name>A0A1Y3GBE4_9EURY</name>
<dbReference type="PANTHER" id="PTHR21022">
    <property type="entry name" value="PREPHENATE DEHYDRATASE P PROTEIN"/>
    <property type="match status" value="1"/>
</dbReference>
<dbReference type="FunFam" id="3.30.70.260:FF:000012">
    <property type="entry name" value="Prephenate dehydratase"/>
    <property type="match status" value="1"/>
</dbReference>
<dbReference type="NCBIfam" id="NF008865">
    <property type="entry name" value="PRK11898.1"/>
    <property type="match status" value="1"/>
</dbReference>
<dbReference type="Gene3D" id="3.30.70.260">
    <property type="match status" value="1"/>
</dbReference>
<keyword evidence="3" id="KW-0028">Amino-acid biosynthesis</keyword>
<dbReference type="Pfam" id="PF01842">
    <property type="entry name" value="ACT"/>
    <property type="match status" value="1"/>
</dbReference>
<dbReference type="AlphaFoldDB" id="A0A1Y3GBE4"/>
<evidence type="ECO:0000256" key="6">
    <source>
        <dbReference type="ARBA" id="ARBA00023239"/>
    </source>
</evidence>
<dbReference type="Gene3D" id="3.40.190.10">
    <property type="entry name" value="Periplasmic binding protein-like II"/>
    <property type="match status" value="2"/>
</dbReference>
<dbReference type="SUPFAM" id="SSF53850">
    <property type="entry name" value="Periplasmic binding protein-like II"/>
    <property type="match status" value="1"/>
</dbReference>
<dbReference type="InterPro" id="IPR045865">
    <property type="entry name" value="ACT-like_dom_sf"/>
</dbReference>
<dbReference type="SUPFAM" id="SSF55021">
    <property type="entry name" value="ACT-like"/>
    <property type="match status" value="1"/>
</dbReference>
<feature type="domain" description="ACT" evidence="9">
    <location>
        <begin position="188"/>
        <end position="265"/>
    </location>
</feature>
<feature type="domain" description="Prephenate dehydratase" evidence="8">
    <location>
        <begin position="2"/>
        <end position="176"/>
    </location>
</feature>
<dbReference type="InterPro" id="IPR001086">
    <property type="entry name" value="Preph_deHydtase"/>
</dbReference>
<keyword evidence="5" id="KW-0584">Phenylalanine biosynthesis</keyword>
<dbReference type="PROSITE" id="PS51671">
    <property type="entry name" value="ACT"/>
    <property type="match status" value="1"/>
</dbReference>
<evidence type="ECO:0000256" key="4">
    <source>
        <dbReference type="ARBA" id="ARBA00023141"/>
    </source>
</evidence>
<comment type="pathway">
    <text evidence="1">Amino-acid biosynthesis; L-phenylalanine biosynthesis; phenylpyruvate from prephenate: step 1/1.</text>
</comment>
<proteinExistence type="predicted"/>
<evidence type="ECO:0000256" key="1">
    <source>
        <dbReference type="ARBA" id="ARBA00004741"/>
    </source>
</evidence>
<reference evidence="10 11" key="1">
    <citation type="submission" date="2016-12" db="EMBL/GenBank/DDBJ databases">
        <title>Discovery of methanogenic haloarchaea.</title>
        <authorList>
            <person name="Sorokin D.Y."/>
            <person name="Makarova K.S."/>
            <person name="Abbas B."/>
            <person name="Ferrer M."/>
            <person name="Golyshin P.N."/>
        </authorList>
    </citation>
    <scope>NUCLEOTIDE SEQUENCE [LARGE SCALE GENOMIC DNA]</scope>
    <source>
        <strain evidence="10">AMET1</strain>
    </source>
</reference>
<dbReference type="CDD" id="cd04905">
    <property type="entry name" value="ACT_CM-PDT"/>
    <property type="match status" value="1"/>
</dbReference>
<evidence type="ECO:0000256" key="7">
    <source>
        <dbReference type="ARBA" id="ARBA00047848"/>
    </source>
</evidence>
<keyword evidence="6" id="KW-0456">Lyase</keyword>